<dbReference type="Proteomes" id="UP001215151">
    <property type="component" value="Unassembled WGS sequence"/>
</dbReference>
<evidence type="ECO:0000313" key="1">
    <source>
        <dbReference type="EMBL" id="KAJ8481680.1"/>
    </source>
</evidence>
<gene>
    <name evidence="1" type="ORF">ONZ51_g5840</name>
</gene>
<name>A0AAD7TTM9_9APHY</name>
<reference evidence="1" key="1">
    <citation type="submission" date="2022-11" db="EMBL/GenBank/DDBJ databases">
        <title>Genome Sequence of Cubamyces cubensis.</title>
        <authorList>
            <person name="Buettner E."/>
        </authorList>
    </citation>
    <scope>NUCLEOTIDE SEQUENCE</scope>
    <source>
        <strain evidence="1">MPL-01</strain>
    </source>
</reference>
<protein>
    <submittedName>
        <fullName evidence="1">Uncharacterized protein</fullName>
    </submittedName>
</protein>
<evidence type="ECO:0000313" key="2">
    <source>
        <dbReference type="Proteomes" id="UP001215151"/>
    </source>
</evidence>
<comment type="caution">
    <text evidence="1">The sequence shown here is derived from an EMBL/GenBank/DDBJ whole genome shotgun (WGS) entry which is preliminary data.</text>
</comment>
<dbReference type="SUPFAM" id="SSF52047">
    <property type="entry name" value="RNI-like"/>
    <property type="match status" value="1"/>
</dbReference>
<dbReference type="EMBL" id="JAPEVG010000131">
    <property type="protein sequence ID" value="KAJ8481680.1"/>
    <property type="molecule type" value="Genomic_DNA"/>
</dbReference>
<proteinExistence type="predicted"/>
<accession>A0AAD7TTM9</accession>
<sequence length="412" mass="45813">MLLALPNELVVGIVRALGGDVKALRNVALTSRALLPIAQELLFEVANLRGLHRTCIHPYFSVINELRVVGKVEGMVCAISKPPASLILYPHAFPKLKAIRLIYVGRLFYMRMSLSFLTAITRLTALTELTLCGATFVNLGHIQSLICSLARLSRLSLSNIEFAQGMFPTSTYTPLPGHIPAVAAIRPKLAHLSIAPTNSTMASAEVARWLGSGPSRDSLTTLVIPHLSEAPQDVLDCFGSSVEHLRMPLRDLDASTYSGYLDGYTSLRTVTVFLEAYNTSQGPWYLLAPFFERGIPTAECLHTITIDVRIGYPMSLSSAIDWTVLDRLNDALDEDKFRALQKVVVILQWREALGWKPDWVERETVARSVRARLYNLDGEGKLEARLQTVEEFYDTIPGSTYPDPDMERNRGW</sequence>
<keyword evidence="2" id="KW-1185">Reference proteome</keyword>
<dbReference type="AlphaFoldDB" id="A0AAD7TTM9"/>
<organism evidence="1 2">
    <name type="scientific">Trametes cubensis</name>
    <dbReference type="NCBI Taxonomy" id="1111947"/>
    <lineage>
        <taxon>Eukaryota</taxon>
        <taxon>Fungi</taxon>
        <taxon>Dikarya</taxon>
        <taxon>Basidiomycota</taxon>
        <taxon>Agaricomycotina</taxon>
        <taxon>Agaricomycetes</taxon>
        <taxon>Polyporales</taxon>
        <taxon>Polyporaceae</taxon>
        <taxon>Trametes</taxon>
    </lineage>
</organism>